<dbReference type="AlphaFoldDB" id="A0A9P6FKR8"/>
<organism evidence="2 3">
    <name type="scientific">Lunasporangiospora selenospora</name>
    <dbReference type="NCBI Taxonomy" id="979761"/>
    <lineage>
        <taxon>Eukaryota</taxon>
        <taxon>Fungi</taxon>
        <taxon>Fungi incertae sedis</taxon>
        <taxon>Mucoromycota</taxon>
        <taxon>Mortierellomycotina</taxon>
        <taxon>Mortierellomycetes</taxon>
        <taxon>Mortierellales</taxon>
        <taxon>Mortierellaceae</taxon>
        <taxon>Lunasporangiospora</taxon>
    </lineage>
</organism>
<feature type="region of interest" description="Disordered" evidence="1">
    <location>
        <begin position="72"/>
        <end position="159"/>
    </location>
</feature>
<gene>
    <name evidence="2" type="ORF">BGW38_007348</name>
</gene>
<feature type="compositionally biased region" description="Polar residues" evidence="1">
    <location>
        <begin position="91"/>
        <end position="102"/>
    </location>
</feature>
<dbReference type="Gene3D" id="1.20.5.340">
    <property type="match status" value="1"/>
</dbReference>
<dbReference type="OrthoDB" id="310870at2759"/>
<reference evidence="2" key="1">
    <citation type="journal article" date="2020" name="Fungal Divers.">
        <title>Resolving the Mortierellaceae phylogeny through synthesis of multi-gene phylogenetics and phylogenomics.</title>
        <authorList>
            <person name="Vandepol N."/>
            <person name="Liber J."/>
            <person name="Desiro A."/>
            <person name="Na H."/>
            <person name="Kennedy M."/>
            <person name="Barry K."/>
            <person name="Grigoriev I.V."/>
            <person name="Miller A.N."/>
            <person name="O'Donnell K."/>
            <person name="Stajich J.E."/>
            <person name="Bonito G."/>
        </authorList>
    </citation>
    <scope>NUCLEOTIDE SEQUENCE</scope>
    <source>
        <strain evidence="2">KOD1015</strain>
    </source>
</reference>
<feature type="compositionally biased region" description="Low complexity" evidence="1">
    <location>
        <begin position="81"/>
        <end position="90"/>
    </location>
</feature>
<accession>A0A9P6FKR8</accession>
<evidence type="ECO:0000256" key="1">
    <source>
        <dbReference type="SAM" id="MobiDB-lite"/>
    </source>
</evidence>
<sequence>LVNAAYTKGESNWRQVWFQNRLQTIVRAENLSYHIPGYRSSHDYFPDRIFYTATPYQVRKYRRRIKTADEDIVLDTESTEEPTNSSSDTPASTGDSETTNCHTADKDDTSPNDPDPSSLERKPTGAVGMIRQRPSRDQLTEASQRNQAQQDQKQAGKKEVFDMRTDMTKLKDGMTGLKGEVKGMKNGLTDLQEEISDVKEDIRAILAALTTLQQIQVRKE</sequence>
<dbReference type="EMBL" id="JAABOA010004833">
    <property type="protein sequence ID" value="KAF9577440.1"/>
    <property type="molecule type" value="Genomic_DNA"/>
</dbReference>
<comment type="caution">
    <text evidence="2">The sequence shown here is derived from an EMBL/GenBank/DDBJ whole genome shotgun (WGS) entry which is preliminary data.</text>
</comment>
<evidence type="ECO:0000313" key="3">
    <source>
        <dbReference type="Proteomes" id="UP000780801"/>
    </source>
</evidence>
<name>A0A9P6FKR8_9FUNG</name>
<proteinExistence type="predicted"/>
<keyword evidence="3" id="KW-1185">Reference proteome</keyword>
<feature type="non-terminal residue" evidence="2">
    <location>
        <position position="1"/>
    </location>
</feature>
<evidence type="ECO:0000313" key="2">
    <source>
        <dbReference type="EMBL" id="KAF9577440.1"/>
    </source>
</evidence>
<feature type="compositionally biased region" description="Low complexity" evidence="1">
    <location>
        <begin position="142"/>
        <end position="153"/>
    </location>
</feature>
<dbReference type="Proteomes" id="UP000780801">
    <property type="component" value="Unassembled WGS sequence"/>
</dbReference>
<protein>
    <submittedName>
        <fullName evidence="2">Uncharacterized protein</fullName>
    </submittedName>
</protein>